<name>A0A2I1M6N4_9FIRM</name>
<evidence type="ECO:0000256" key="5">
    <source>
        <dbReference type="ARBA" id="ARBA00022989"/>
    </source>
</evidence>
<gene>
    <name evidence="10" type="ORF">CYJ34_07055</name>
</gene>
<protein>
    <recommendedName>
        <fullName evidence="12">ABC transporter ATP-binding protein</fullName>
    </recommendedName>
</protein>
<dbReference type="SMART" id="SM00382">
    <property type="entry name" value="AAA"/>
    <property type="match status" value="1"/>
</dbReference>
<feature type="transmembrane region" description="Helical" evidence="7">
    <location>
        <begin position="20"/>
        <end position="41"/>
    </location>
</feature>
<keyword evidence="2 7" id="KW-0812">Transmembrane</keyword>
<feature type="transmembrane region" description="Helical" evidence="7">
    <location>
        <begin position="160"/>
        <end position="179"/>
    </location>
</feature>
<dbReference type="EMBL" id="PKGS01000005">
    <property type="protein sequence ID" value="PKZ15774.1"/>
    <property type="molecule type" value="Genomic_DNA"/>
</dbReference>
<dbReference type="Proteomes" id="UP000234335">
    <property type="component" value="Unassembled WGS sequence"/>
</dbReference>
<evidence type="ECO:0000256" key="4">
    <source>
        <dbReference type="ARBA" id="ARBA00022840"/>
    </source>
</evidence>
<evidence type="ECO:0008006" key="12">
    <source>
        <dbReference type="Google" id="ProtNLM"/>
    </source>
</evidence>
<evidence type="ECO:0000259" key="9">
    <source>
        <dbReference type="PROSITE" id="PS50929"/>
    </source>
</evidence>
<keyword evidence="6 7" id="KW-0472">Membrane</keyword>
<dbReference type="GO" id="GO:0015421">
    <property type="term" value="F:ABC-type oligopeptide transporter activity"/>
    <property type="evidence" value="ECO:0007669"/>
    <property type="project" value="TreeGrafter"/>
</dbReference>
<dbReference type="InterPro" id="IPR003439">
    <property type="entry name" value="ABC_transporter-like_ATP-bd"/>
</dbReference>
<evidence type="ECO:0000256" key="2">
    <source>
        <dbReference type="ARBA" id="ARBA00022692"/>
    </source>
</evidence>
<feature type="transmembrane region" description="Helical" evidence="7">
    <location>
        <begin position="133"/>
        <end position="153"/>
    </location>
</feature>
<organism evidence="10 11">
    <name type="scientific">Anaerococcus octavius</name>
    <dbReference type="NCBI Taxonomy" id="54007"/>
    <lineage>
        <taxon>Bacteria</taxon>
        <taxon>Bacillati</taxon>
        <taxon>Bacillota</taxon>
        <taxon>Tissierellia</taxon>
        <taxon>Tissierellales</taxon>
        <taxon>Peptoniphilaceae</taxon>
        <taxon>Anaerococcus</taxon>
    </lineage>
</organism>
<dbReference type="GO" id="GO:0016887">
    <property type="term" value="F:ATP hydrolysis activity"/>
    <property type="evidence" value="ECO:0007669"/>
    <property type="project" value="InterPro"/>
</dbReference>
<keyword evidence="3" id="KW-0547">Nucleotide-binding</keyword>
<dbReference type="PROSITE" id="PS00211">
    <property type="entry name" value="ABC_TRANSPORTER_1"/>
    <property type="match status" value="1"/>
</dbReference>
<dbReference type="PROSITE" id="PS50929">
    <property type="entry name" value="ABC_TM1F"/>
    <property type="match status" value="1"/>
</dbReference>
<dbReference type="Gene3D" id="1.20.1560.10">
    <property type="entry name" value="ABC transporter type 1, transmembrane domain"/>
    <property type="match status" value="1"/>
</dbReference>
<evidence type="ECO:0000256" key="1">
    <source>
        <dbReference type="ARBA" id="ARBA00004651"/>
    </source>
</evidence>
<reference evidence="10 11" key="1">
    <citation type="submission" date="2017-12" db="EMBL/GenBank/DDBJ databases">
        <title>Phylogenetic diversity of female urinary microbiome.</title>
        <authorList>
            <person name="Thomas-White K."/>
            <person name="Wolfe A.J."/>
        </authorList>
    </citation>
    <scope>NUCLEOTIDE SEQUENCE [LARGE SCALE GENOMIC DNA]</scope>
    <source>
        <strain evidence="10 11">UMB0119</strain>
    </source>
</reference>
<dbReference type="PANTHER" id="PTHR43394:SF1">
    <property type="entry name" value="ATP-BINDING CASSETTE SUB-FAMILY B MEMBER 10, MITOCHONDRIAL"/>
    <property type="match status" value="1"/>
</dbReference>
<feature type="transmembrane region" description="Helical" evidence="7">
    <location>
        <begin position="62"/>
        <end position="82"/>
    </location>
</feature>
<evidence type="ECO:0000256" key="6">
    <source>
        <dbReference type="ARBA" id="ARBA00023136"/>
    </source>
</evidence>
<comment type="subcellular location">
    <subcellularLocation>
        <location evidence="1">Cell membrane</location>
        <topology evidence="1">Multi-pass membrane protein</topology>
    </subcellularLocation>
</comment>
<dbReference type="PANTHER" id="PTHR43394">
    <property type="entry name" value="ATP-DEPENDENT PERMEASE MDL1, MITOCHONDRIAL"/>
    <property type="match status" value="1"/>
</dbReference>
<dbReference type="RefSeq" id="WP_101540594.1">
    <property type="nucleotide sequence ID" value="NZ_PKGS01000005.1"/>
</dbReference>
<dbReference type="PROSITE" id="PS50893">
    <property type="entry name" value="ABC_TRANSPORTER_2"/>
    <property type="match status" value="1"/>
</dbReference>
<dbReference type="GO" id="GO:0005886">
    <property type="term" value="C:plasma membrane"/>
    <property type="evidence" value="ECO:0007669"/>
    <property type="project" value="UniProtKB-SubCell"/>
</dbReference>
<dbReference type="Gene3D" id="3.40.50.300">
    <property type="entry name" value="P-loop containing nucleotide triphosphate hydrolases"/>
    <property type="match status" value="1"/>
</dbReference>
<dbReference type="InterPro" id="IPR027417">
    <property type="entry name" value="P-loop_NTPase"/>
</dbReference>
<feature type="transmembrane region" description="Helical" evidence="7">
    <location>
        <begin position="244"/>
        <end position="268"/>
    </location>
</feature>
<evidence type="ECO:0000259" key="8">
    <source>
        <dbReference type="PROSITE" id="PS50893"/>
    </source>
</evidence>
<dbReference type="GO" id="GO:0005524">
    <property type="term" value="F:ATP binding"/>
    <property type="evidence" value="ECO:0007669"/>
    <property type="project" value="UniProtKB-KW"/>
</dbReference>
<dbReference type="SUPFAM" id="SSF52540">
    <property type="entry name" value="P-loop containing nucleoside triphosphate hydrolases"/>
    <property type="match status" value="1"/>
</dbReference>
<comment type="caution">
    <text evidence="10">The sequence shown here is derived from an EMBL/GenBank/DDBJ whole genome shotgun (WGS) entry which is preliminary data.</text>
</comment>
<keyword evidence="5 7" id="KW-1133">Transmembrane helix</keyword>
<accession>A0A2I1M6N4</accession>
<sequence>MIKTFCRSLATVFSNSKLLFILNFIIIIISGIISGINVYSIQQLVNGIQDAIIKGTSISKNIMLFISVNLMIILVQNIRSYTNQMIAINLDYNLDNEYLIKCSTLDLKDFENEDVYTTITKAYSLGKLKVQDIYFNFLQLVESIISMISVIFAVRSIDSYLLGVIIIIPIFSTISSIKIGKYAYDKEKENIKHQRKSDYFSYLLTNNIAIKEIISFNIANYLIEKFKRHKDIVKNTNKSILKLHITKNILVSILEITVKLFLIVTVIIKSINNNGKIGNIMGYIYSLDLIENKLNNLLSSITEIYKSKLYVDNYYEFLDTNVGNVCKGKNLVYKKIASIEIKNLSFGYNGLKKDLSNIDLNIKKDRPIVILGTNGSGKSTLIKILAGLYDDFEGEIFVNGMSLRKINKNNYREKITVIFQDFNQYELSLRENIAFSKISHINNSKKISRAINKVGLSDVVDSFEHRLDTQMGCWFGGRELSKGQWQRIALARVLFRDADIVILDEPTSALDPIIEKEIFSLINDIAKDKILILVTHRVENIKKYDPWYVFMEKGRIVNQGLYEDIKDTSAYKKLTV</sequence>
<dbReference type="InterPro" id="IPR039421">
    <property type="entry name" value="Type_1_exporter"/>
</dbReference>
<dbReference type="InterPro" id="IPR036640">
    <property type="entry name" value="ABC1_TM_sf"/>
</dbReference>
<feature type="domain" description="ABC transporter" evidence="8">
    <location>
        <begin position="339"/>
        <end position="576"/>
    </location>
</feature>
<evidence type="ECO:0000256" key="7">
    <source>
        <dbReference type="SAM" id="Phobius"/>
    </source>
</evidence>
<dbReference type="AlphaFoldDB" id="A0A2I1M6N4"/>
<proteinExistence type="predicted"/>
<evidence type="ECO:0000313" key="11">
    <source>
        <dbReference type="Proteomes" id="UP000234335"/>
    </source>
</evidence>
<dbReference type="SUPFAM" id="SSF90123">
    <property type="entry name" value="ABC transporter transmembrane region"/>
    <property type="match status" value="1"/>
</dbReference>
<keyword evidence="4" id="KW-0067">ATP-binding</keyword>
<evidence type="ECO:0000256" key="3">
    <source>
        <dbReference type="ARBA" id="ARBA00022741"/>
    </source>
</evidence>
<evidence type="ECO:0000313" key="10">
    <source>
        <dbReference type="EMBL" id="PKZ15774.1"/>
    </source>
</evidence>
<feature type="domain" description="ABC transmembrane type-1" evidence="9">
    <location>
        <begin position="21"/>
        <end position="306"/>
    </location>
</feature>
<dbReference type="CDD" id="cd03228">
    <property type="entry name" value="ABCC_MRP_Like"/>
    <property type="match status" value="1"/>
</dbReference>
<dbReference type="InterPro" id="IPR017871">
    <property type="entry name" value="ABC_transporter-like_CS"/>
</dbReference>
<keyword evidence="11" id="KW-1185">Reference proteome</keyword>
<dbReference type="InterPro" id="IPR011527">
    <property type="entry name" value="ABC1_TM_dom"/>
</dbReference>
<dbReference type="Pfam" id="PF00005">
    <property type="entry name" value="ABC_tran"/>
    <property type="match status" value="1"/>
</dbReference>
<dbReference type="InterPro" id="IPR003593">
    <property type="entry name" value="AAA+_ATPase"/>
</dbReference>